<accession>A0A075MNA7</accession>
<name>A0A075MNA7_9ARCH</name>
<gene>
    <name evidence="1" type="ORF">NTE_00559</name>
</gene>
<dbReference type="STRING" id="1459636.NTE_00559"/>
<sequence>MSLTCPKCCTVLNMKYFDGGYWVASKDPVWTCSSCNTFYRAKELKKSLCSV</sequence>
<proteinExistence type="predicted"/>
<dbReference type="EMBL" id="CP007174">
    <property type="protein sequence ID" value="AIF82640.1"/>
    <property type="molecule type" value="Genomic_DNA"/>
</dbReference>
<dbReference type="HOGENOM" id="CLU_3093924_0_0_2"/>
<protein>
    <submittedName>
        <fullName evidence="1">Uncharacterized protein</fullName>
    </submittedName>
</protein>
<dbReference type="AlphaFoldDB" id="A0A075MNA7"/>
<dbReference type="Proteomes" id="UP000028194">
    <property type="component" value="Chromosome"/>
</dbReference>
<keyword evidence="2" id="KW-1185">Reference proteome</keyword>
<reference evidence="1 2" key="1">
    <citation type="journal article" date="2014" name="PLoS ONE">
        <title>Genome Sequence of Candidatus Nitrososphaera evergladensis from Group I.1b Enriched from Everglades Soil Reveals Novel Genomic Features of the Ammonia-Oxidizing Archaea.</title>
        <authorList>
            <person name="Zhalnina K.V."/>
            <person name="Dias R."/>
            <person name="Leonard M.T."/>
            <person name="Dorr de Quadros P."/>
            <person name="Camargo F.A."/>
            <person name="Drew J.C."/>
            <person name="Farmerie W.G."/>
            <person name="Daroub S.H."/>
            <person name="Triplett E.W."/>
        </authorList>
    </citation>
    <scope>NUCLEOTIDE SEQUENCE [LARGE SCALE GENOMIC DNA]</scope>
    <source>
        <strain evidence="1 2">SR1</strain>
    </source>
</reference>
<organism evidence="1 2">
    <name type="scientific">Candidatus Nitrososphaera evergladensis SR1</name>
    <dbReference type="NCBI Taxonomy" id="1459636"/>
    <lineage>
        <taxon>Archaea</taxon>
        <taxon>Nitrososphaerota</taxon>
        <taxon>Nitrososphaeria</taxon>
        <taxon>Nitrososphaerales</taxon>
        <taxon>Nitrososphaeraceae</taxon>
        <taxon>Nitrososphaera</taxon>
    </lineage>
</organism>
<dbReference type="KEGG" id="nev:NTE_00559"/>
<evidence type="ECO:0000313" key="1">
    <source>
        <dbReference type="EMBL" id="AIF82640.1"/>
    </source>
</evidence>
<evidence type="ECO:0000313" key="2">
    <source>
        <dbReference type="Proteomes" id="UP000028194"/>
    </source>
</evidence>